<accession>A0AAJ8M257</accession>
<sequence length="350" mass="38719">MDERLLFLRHRLKKDEVLPLECSFVGTAGQTELHYWPPKSSTHDCPKHLLLFILGNPGLLGYYPPFLNHLHSLLPPAHAILATSHIGHSVTIPGPSIPLSLDQQIGSKVEILEAIGRCLDGWADEEGSPRPKFALMGHSVGAYMTCEVIKRVNKPGHEWPIHSGYLLFPTLGWIANTWNGWTLWPIFHRPIRPMLPYIAPLLRPFHSLVSLPPTSRSLLNSPSVLQHVLSLSKDEMISIRDLDEGWFKSQGLNNTNAGNGLYGIWSAGNQDGWVGKDGPLVQEYLGKEESGRVKVLSGVPHAFCVTQQHSELVAEIVAGWINPNLSLEKVSALTAIEPIEQLPTSSVIPM</sequence>
<gene>
    <name evidence="5" type="ORF">L203_103527</name>
</gene>
<dbReference type="Pfam" id="PF10230">
    <property type="entry name" value="LIDHydrolase"/>
    <property type="match status" value="1"/>
</dbReference>
<dbReference type="SUPFAM" id="SSF53474">
    <property type="entry name" value="alpha/beta-Hydrolases"/>
    <property type="match status" value="1"/>
</dbReference>
<evidence type="ECO:0000313" key="5">
    <source>
        <dbReference type="EMBL" id="WVN88322.1"/>
    </source>
</evidence>
<protein>
    <recommendedName>
        <fullName evidence="7">Lipid droplet-associated hydrolase</fullName>
    </recommendedName>
</protein>
<comment type="subcellular location">
    <subcellularLocation>
        <location evidence="1">Lipid droplet</location>
    </subcellularLocation>
</comment>
<reference evidence="5" key="3">
    <citation type="submission" date="2024-01" db="EMBL/GenBank/DDBJ databases">
        <authorList>
            <person name="Coelho M.A."/>
            <person name="David-Palma M."/>
            <person name="Shea T."/>
            <person name="Sun S."/>
            <person name="Cuomo C.A."/>
            <person name="Heitman J."/>
        </authorList>
    </citation>
    <scope>NUCLEOTIDE SEQUENCE</scope>
    <source>
        <strain evidence="5">CBS 7841</strain>
    </source>
</reference>
<dbReference type="GO" id="GO:0005811">
    <property type="term" value="C:lipid droplet"/>
    <property type="evidence" value="ECO:0007669"/>
    <property type="project" value="UniProtKB-SubCell"/>
</dbReference>
<dbReference type="PANTHER" id="PTHR13390">
    <property type="entry name" value="LIPASE"/>
    <property type="match status" value="1"/>
</dbReference>
<keyword evidence="6" id="KW-1185">Reference proteome</keyword>
<comment type="similarity">
    <text evidence="2">Belongs to the AB hydrolase superfamily. LDAH family.</text>
</comment>
<evidence type="ECO:0000256" key="3">
    <source>
        <dbReference type="ARBA" id="ARBA00022677"/>
    </source>
</evidence>
<dbReference type="KEGG" id="cdep:91087738"/>
<evidence type="ECO:0008006" key="7">
    <source>
        <dbReference type="Google" id="ProtNLM"/>
    </source>
</evidence>
<dbReference type="GO" id="GO:0016298">
    <property type="term" value="F:lipase activity"/>
    <property type="evidence" value="ECO:0007669"/>
    <property type="project" value="InterPro"/>
</dbReference>
<reference evidence="5" key="1">
    <citation type="submission" date="2016-06" db="EMBL/GenBank/DDBJ databases">
        <authorList>
            <person name="Cuomo C."/>
            <person name="Litvintseva A."/>
            <person name="Heitman J."/>
            <person name="Chen Y."/>
            <person name="Sun S."/>
            <person name="Springer D."/>
            <person name="Dromer F."/>
            <person name="Young S."/>
            <person name="Zeng Q."/>
            <person name="Chapman S."/>
            <person name="Gujja S."/>
            <person name="Saif S."/>
            <person name="Birren B."/>
        </authorList>
    </citation>
    <scope>NUCLEOTIDE SEQUENCE</scope>
    <source>
        <strain evidence="5">CBS 7841</strain>
    </source>
</reference>
<dbReference type="Proteomes" id="UP000094043">
    <property type="component" value="Chromosome 4"/>
</dbReference>
<proteinExistence type="inferred from homology"/>
<name>A0AAJ8M257_9TREE</name>
<keyword evidence="4" id="KW-0378">Hydrolase</keyword>
<dbReference type="InterPro" id="IPR029058">
    <property type="entry name" value="AB_hydrolase_fold"/>
</dbReference>
<organism evidence="5 6">
    <name type="scientific">Cryptococcus depauperatus CBS 7841</name>
    <dbReference type="NCBI Taxonomy" id="1295531"/>
    <lineage>
        <taxon>Eukaryota</taxon>
        <taxon>Fungi</taxon>
        <taxon>Dikarya</taxon>
        <taxon>Basidiomycota</taxon>
        <taxon>Agaricomycotina</taxon>
        <taxon>Tremellomycetes</taxon>
        <taxon>Tremellales</taxon>
        <taxon>Cryptococcaceae</taxon>
        <taxon>Cryptococcus</taxon>
    </lineage>
</organism>
<reference evidence="5" key="2">
    <citation type="journal article" date="2022" name="Elife">
        <title>Obligate sexual reproduction of a homothallic fungus closely related to the Cryptococcus pathogenic species complex.</title>
        <authorList>
            <person name="Passer A.R."/>
            <person name="Clancey S.A."/>
            <person name="Shea T."/>
            <person name="David-Palma M."/>
            <person name="Averette A.F."/>
            <person name="Boekhout T."/>
            <person name="Porcel B.M."/>
            <person name="Nowrousian M."/>
            <person name="Cuomo C.A."/>
            <person name="Sun S."/>
            <person name="Heitman J."/>
            <person name="Coelho M.A."/>
        </authorList>
    </citation>
    <scope>NUCLEOTIDE SEQUENCE</scope>
    <source>
        <strain evidence="5">CBS 7841</strain>
    </source>
</reference>
<dbReference type="AlphaFoldDB" id="A0AAJ8M257"/>
<dbReference type="RefSeq" id="XP_066069022.1">
    <property type="nucleotide sequence ID" value="XM_066212925.1"/>
</dbReference>
<dbReference type="GO" id="GO:0019915">
    <property type="term" value="P:lipid storage"/>
    <property type="evidence" value="ECO:0007669"/>
    <property type="project" value="InterPro"/>
</dbReference>
<dbReference type="GeneID" id="91087738"/>
<evidence type="ECO:0000256" key="2">
    <source>
        <dbReference type="ARBA" id="ARBA00008300"/>
    </source>
</evidence>
<evidence type="ECO:0000256" key="4">
    <source>
        <dbReference type="ARBA" id="ARBA00022801"/>
    </source>
</evidence>
<evidence type="ECO:0000313" key="6">
    <source>
        <dbReference type="Proteomes" id="UP000094043"/>
    </source>
</evidence>
<keyword evidence="3" id="KW-0551">Lipid droplet</keyword>
<dbReference type="InterPro" id="IPR019363">
    <property type="entry name" value="LDAH"/>
</dbReference>
<dbReference type="PANTHER" id="PTHR13390:SF0">
    <property type="entry name" value="LIPID DROPLET-ASSOCIATED HYDROLASE"/>
    <property type="match status" value="1"/>
</dbReference>
<dbReference type="Gene3D" id="3.40.50.1820">
    <property type="entry name" value="alpha/beta hydrolase"/>
    <property type="match status" value="1"/>
</dbReference>
<dbReference type="EMBL" id="CP143787">
    <property type="protein sequence ID" value="WVN88322.1"/>
    <property type="molecule type" value="Genomic_DNA"/>
</dbReference>
<evidence type="ECO:0000256" key="1">
    <source>
        <dbReference type="ARBA" id="ARBA00004502"/>
    </source>
</evidence>